<dbReference type="SUPFAM" id="SSF51735">
    <property type="entry name" value="NAD(P)-binding Rossmann-fold domains"/>
    <property type="match status" value="1"/>
</dbReference>
<dbReference type="AlphaFoldDB" id="X0TS33"/>
<feature type="non-terminal residue" evidence="2">
    <location>
        <position position="96"/>
    </location>
</feature>
<comment type="caution">
    <text evidence="2">The sequence shown here is derived from an EMBL/GenBank/DDBJ whole genome shotgun (WGS) entry which is preliminary data.</text>
</comment>
<protein>
    <recommendedName>
        <fullName evidence="1">NAD(P)-binding domain-containing protein</fullName>
    </recommendedName>
</protein>
<organism evidence="2">
    <name type="scientific">marine sediment metagenome</name>
    <dbReference type="NCBI Taxonomy" id="412755"/>
    <lineage>
        <taxon>unclassified sequences</taxon>
        <taxon>metagenomes</taxon>
        <taxon>ecological metagenomes</taxon>
    </lineage>
</organism>
<sequence length="96" mass="10824">MTCLVTGAAGFIGSHLCRRLLKKGFSVIGIDSFTDFYPKWIKNKNILPLMRDNKFEFIAEDINSIGLTKLLNRSDYVFHLAAQAGVRTSWGHNFSV</sequence>
<proteinExistence type="predicted"/>
<name>X0TS33_9ZZZZ</name>
<reference evidence="2" key="1">
    <citation type="journal article" date="2014" name="Front. Microbiol.">
        <title>High frequency of phylogenetically diverse reductive dehalogenase-homologous genes in deep subseafloor sedimentary metagenomes.</title>
        <authorList>
            <person name="Kawai M."/>
            <person name="Futagami T."/>
            <person name="Toyoda A."/>
            <person name="Takaki Y."/>
            <person name="Nishi S."/>
            <person name="Hori S."/>
            <person name="Arai W."/>
            <person name="Tsubouchi T."/>
            <person name="Morono Y."/>
            <person name="Uchiyama I."/>
            <person name="Ito T."/>
            <person name="Fujiyama A."/>
            <person name="Inagaki F."/>
            <person name="Takami H."/>
        </authorList>
    </citation>
    <scope>NUCLEOTIDE SEQUENCE</scope>
    <source>
        <strain evidence="2">Expedition CK06-06</strain>
    </source>
</reference>
<accession>X0TS33</accession>
<evidence type="ECO:0000313" key="2">
    <source>
        <dbReference type="EMBL" id="GAF96024.1"/>
    </source>
</evidence>
<dbReference type="Pfam" id="PF16363">
    <property type="entry name" value="GDP_Man_Dehyd"/>
    <property type="match status" value="1"/>
</dbReference>
<dbReference type="PANTHER" id="PTHR43000">
    <property type="entry name" value="DTDP-D-GLUCOSE 4,6-DEHYDRATASE-RELATED"/>
    <property type="match status" value="1"/>
</dbReference>
<dbReference type="EMBL" id="BARS01015936">
    <property type="protein sequence ID" value="GAF96024.1"/>
    <property type="molecule type" value="Genomic_DNA"/>
</dbReference>
<dbReference type="InterPro" id="IPR016040">
    <property type="entry name" value="NAD(P)-bd_dom"/>
</dbReference>
<evidence type="ECO:0000259" key="1">
    <source>
        <dbReference type="Pfam" id="PF16363"/>
    </source>
</evidence>
<dbReference type="Gene3D" id="3.40.50.720">
    <property type="entry name" value="NAD(P)-binding Rossmann-like Domain"/>
    <property type="match status" value="1"/>
</dbReference>
<dbReference type="InterPro" id="IPR036291">
    <property type="entry name" value="NAD(P)-bd_dom_sf"/>
</dbReference>
<feature type="domain" description="NAD(P)-binding" evidence="1">
    <location>
        <begin position="4"/>
        <end position="91"/>
    </location>
</feature>
<gene>
    <name evidence="2" type="ORF">S01H1_26303</name>
</gene>